<dbReference type="InterPro" id="IPR002219">
    <property type="entry name" value="PKC_DAG/PE"/>
</dbReference>
<keyword evidence="4" id="KW-0862">Zinc</keyword>
<accession>R0GRP4</accession>
<keyword evidence="5" id="KW-0472">Membrane</keyword>
<evidence type="ECO:0000256" key="5">
    <source>
        <dbReference type="SAM" id="Phobius"/>
    </source>
</evidence>
<dbReference type="InterPro" id="IPR046349">
    <property type="entry name" value="C1-like_sf"/>
</dbReference>
<dbReference type="SUPFAM" id="SSF57889">
    <property type="entry name" value="Cysteine-rich domain"/>
    <property type="match status" value="6"/>
</dbReference>
<gene>
    <name evidence="7" type="ORF">CARUB_v10002485mg</name>
</gene>
<reference evidence="8" key="1">
    <citation type="journal article" date="2013" name="Nat. Genet.">
        <title>The Capsella rubella genome and the genomic consequences of rapid mating system evolution.</title>
        <authorList>
            <person name="Slotte T."/>
            <person name="Hazzouri K.M."/>
            <person name="Agren J.A."/>
            <person name="Koenig D."/>
            <person name="Maumus F."/>
            <person name="Guo Y.L."/>
            <person name="Steige K."/>
            <person name="Platts A.E."/>
            <person name="Escobar J.S."/>
            <person name="Newman L.K."/>
            <person name="Wang W."/>
            <person name="Mandakova T."/>
            <person name="Vello E."/>
            <person name="Smith L.M."/>
            <person name="Henz S.R."/>
            <person name="Steffen J."/>
            <person name="Takuno S."/>
            <person name="Brandvain Y."/>
            <person name="Coop G."/>
            <person name="Andolfatto P."/>
            <person name="Hu T.T."/>
            <person name="Blanchette M."/>
            <person name="Clark R.M."/>
            <person name="Quesneville H."/>
            <person name="Nordborg M."/>
            <person name="Gaut B.S."/>
            <person name="Lysak M.A."/>
            <person name="Jenkins J."/>
            <person name="Grimwood J."/>
            <person name="Chapman J."/>
            <person name="Prochnik S."/>
            <person name="Shu S."/>
            <person name="Rokhsar D."/>
            <person name="Schmutz J."/>
            <person name="Weigel D."/>
            <person name="Wright S.I."/>
        </authorList>
    </citation>
    <scope>NUCLEOTIDE SEQUENCE [LARGE SCALE GENOMIC DNA]</scope>
    <source>
        <strain evidence="8">cv. Monte Gargano</strain>
    </source>
</reference>
<dbReference type="PANTHER" id="PTHR32410:SF211">
    <property type="entry name" value="CYSTEINE_HISTIDINE-RICH C1 DOMAIN FAMILY PROTEIN"/>
    <property type="match status" value="1"/>
</dbReference>
<dbReference type="InterPro" id="IPR053192">
    <property type="entry name" value="Vacuole_Formation_Reg"/>
</dbReference>
<organism evidence="7 8">
    <name type="scientific">Capsella rubella</name>
    <dbReference type="NCBI Taxonomy" id="81985"/>
    <lineage>
        <taxon>Eukaryota</taxon>
        <taxon>Viridiplantae</taxon>
        <taxon>Streptophyta</taxon>
        <taxon>Embryophyta</taxon>
        <taxon>Tracheophyta</taxon>
        <taxon>Spermatophyta</taxon>
        <taxon>Magnoliopsida</taxon>
        <taxon>eudicotyledons</taxon>
        <taxon>Gunneridae</taxon>
        <taxon>Pentapetalae</taxon>
        <taxon>rosids</taxon>
        <taxon>malvids</taxon>
        <taxon>Brassicales</taxon>
        <taxon>Brassicaceae</taxon>
        <taxon>Camelineae</taxon>
        <taxon>Capsella</taxon>
    </lineage>
</organism>
<dbReference type="PROSITE" id="PS50081">
    <property type="entry name" value="ZF_DAG_PE_2"/>
    <property type="match status" value="1"/>
</dbReference>
<dbReference type="PANTHER" id="PTHR32410">
    <property type="entry name" value="CYSTEINE/HISTIDINE-RICH C1 DOMAIN FAMILY PROTEIN"/>
    <property type="match status" value="1"/>
</dbReference>
<protein>
    <recommendedName>
        <fullName evidence="6">Phorbol-ester/DAG-type domain-containing protein</fullName>
    </recommendedName>
</protein>
<dbReference type="OrthoDB" id="1036688at2759"/>
<dbReference type="InterPro" id="IPR001965">
    <property type="entry name" value="Znf_PHD"/>
</dbReference>
<evidence type="ECO:0000256" key="3">
    <source>
        <dbReference type="ARBA" id="ARBA00022771"/>
    </source>
</evidence>
<dbReference type="Proteomes" id="UP000029121">
    <property type="component" value="Unassembled WGS sequence"/>
</dbReference>
<proteinExistence type="predicted"/>
<feature type="transmembrane region" description="Helical" evidence="5">
    <location>
        <begin position="649"/>
        <end position="676"/>
    </location>
</feature>
<evidence type="ECO:0000256" key="2">
    <source>
        <dbReference type="ARBA" id="ARBA00022737"/>
    </source>
</evidence>
<evidence type="ECO:0000259" key="6">
    <source>
        <dbReference type="PROSITE" id="PS50081"/>
    </source>
</evidence>
<dbReference type="Gene3D" id="3.30.60.20">
    <property type="match status" value="1"/>
</dbReference>
<dbReference type="AlphaFoldDB" id="R0GRP4"/>
<dbReference type="InterPro" id="IPR054483">
    <property type="entry name" value="DC1-like_CT"/>
</dbReference>
<sequence>MYANGSKLISTNSKFLASEFIFLIIPKEQELCFDSNTSAMETSSNLICHGHPLTPSPGFALRCYWCKAGGYISNGYRCTECDRWFHKDCVNSKFPKIFYHTSHPQHLLMHTDIVKYSTVSCHVCRLPIYDDWTYHCFMCKTFSSHLPCAIEAPRLTIEHPQRHKHPLVFFPISGNPTNLCEVCKENIVVESAYRCFKCKVVLHVECENLPEVNHPCHPKHSLKIYISGTLDYIDNSCLLCGFKFESVLYHCSICNFSVCLGCTSIPPPVNVERIKTHEHKLTLMARQISFTCNACGMQGDRSPYFCFHCGFMVHRSCIGLPRVISINRHDHRIYHTENQKFSFEDSVCKVCLQSINRFYGAYSCLVCINYVVHSKCATRNDIWDGIELEGVPEETEDIMSFKEVGDNMINHFSHRRHNLKLSKDLTTLGGIVSIRCEACMRKTSSEKHHMSHDKPFTLHVRDVDLHKIKICNVCGEMFNGFRYESDNVVVDVRCILTSELSSLEHHEHPLHYKKTNTGTCNACRESVSTSPILSCGSCDYKMDFRCATLPKTVKHMCDQHLLSLSCNENNVNGTYWCDICEEKLDPNKWFYKCNECEVGVHAKCVIGEFSRLMPGRVFVFRGMKLIVLPNNHCSRPICKLCTLRCKGPFILKVLSLDFFFCSGSCLHCYTLIFLILKEKHKIEN</sequence>
<keyword evidence="5" id="KW-0812">Transmembrane</keyword>
<keyword evidence="8" id="KW-1185">Reference proteome</keyword>
<evidence type="ECO:0000313" key="7">
    <source>
        <dbReference type="EMBL" id="EOA19534.1"/>
    </source>
</evidence>
<keyword evidence="2" id="KW-0677">Repeat</keyword>
<keyword evidence="1" id="KW-0479">Metal-binding</keyword>
<evidence type="ECO:0000256" key="1">
    <source>
        <dbReference type="ARBA" id="ARBA00022723"/>
    </source>
</evidence>
<dbReference type="GO" id="GO:0008270">
    <property type="term" value="F:zinc ion binding"/>
    <property type="evidence" value="ECO:0007669"/>
    <property type="project" value="UniProtKB-KW"/>
</dbReference>
<dbReference type="Pfam" id="PF22926">
    <property type="entry name" value="C1-like_CT"/>
    <property type="match status" value="1"/>
</dbReference>
<name>R0GRP4_9BRAS</name>
<dbReference type="SMART" id="SM00249">
    <property type="entry name" value="PHD"/>
    <property type="match status" value="5"/>
</dbReference>
<evidence type="ECO:0000313" key="8">
    <source>
        <dbReference type="Proteomes" id="UP000029121"/>
    </source>
</evidence>
<dbReference type="InterPro" id="IPR004146">
    <property type="entry name" value="DC1"/>
</dbReference>
<dbReference type="Pfam" id="PF03107">
    <property type="entry name" value="C1_2"/>
    <property type="match status" value="6"/>
</dbReference>
<dbReference type="SMART" id="SM00109">
    <property type="entry name" value="C1"/>
    <property type="match status" value="5"/>
</dbReference>
<feature type="domain" description="Phorbol-ester/DAG-type" evidence="6">
    <location>
        <begin position="162"/>
        <end position="216"/>
    </location>
</feature>
<dbReference type="eggNOG" id="ENOG502RANS">
    <property type="taxonomic scope" value="Eukaryota"/>
</dbReference>
<dbReference type="EMBL" id="KB870810">
    <property type="protein sequence ID" value="EOA19534.1"/>
    <property type="molecule type" value="Genomic_DNA"/>
</dbReference>
<evidence type="ECO:0000256" key="4">
    <source>
        <dbReference type="ARBA" id="ARBA00022833"/>
    </source>
</evidence>
<keyword evidence="5" id="KW-1133">Transmembrane helix</keyword>
<dbReference type="KEGG" id="crb:17883248"/>
<keyword evidence="3" id="KW-0863">Zinc-finger</keyword>